<feature type="chain" id="PRO_5034216852" description="Secreted protein" evidence="1">
    <location>
        <begin position="20"/>
        <end position="76"/>
    </location>
</feature>
<reference evidence="2" key="2">
    <citation type="submission" date="2025-09" db="UniProtKB">
        <authorList>
            <consortium name="Ensembl"/>
        </authorList>
    </citation>
    <scope>IDENTIFICATION</scope>
</reference>
<evidence type="ECO:0000313" key="2">
    <source>
        <dbReference type="Ensembl" id="ENSPTEP00000026425.1"/>
    </source>
</evidence>
<reference evidence="2" key="1">
    <citation type="submission" date="2025-08" db="UniProtKB">
        <authorList>
            <consortium name="Ensembl"/>
        </authorList>
    </citation>
    <scope>IDENTIFICATION</scope>
</reference>
<dbReference type="AlphaFoldDB" id="A0A8C9HX74"/>
<feature type="signal peptide" evidence="1">
    <location>
        <begin position="1"/>
        <end position="19"/>
    </location>
</feature>
<dbReference type="Ensembl" id="ENSPTET00000037180.1">
    <property type="protein sequence ID" value="ENSPTEP00000026425.1"/>
    <property type="gene ID" value="ENSPTEG00000026490.1"/>
</dbReference>
<evidence type="ECO:0000256" key="1">
    <source>
        <dbReference type="SAM" id="SignalP"/>
    </source>
</evidence>
<keyword evidence="3" id="KW-1185">Reference proteome</keyword>
<accession>A0A8C9HX74</accession>
<keyword evidence="1" id="KW-0732">Signal</keyword>
<proteinExistence type="predicted"/>
<evidence type="ECO:0000313" key="3">
    <source>
        <dbReference type="Proteomes" id="UP000694416"/>
    </source>
</evidence>
<organism evidence="2 3">
    <name type="scientific">Piliocolobus tephrosceles</name>
    <name type="common">Ugandan red Colobus</name>
    <dbReference type="NCBI Taxonomy" id="591936"/>
    <lineage>
        <taxon>Eukaryota</taxon>
        <taxon>Metazoa</taxon>
        <taxon>Chordata</taxon>
        <taxon>Craniata</taxon>
        <taxon>Vertebrata</taxon>
        <taxon>Euteleostomi</taxon>
        <taxon>Mammalia</taxon>
        <taxon>Eutheria</taxon>
        <taxon>Euarchontoglires</taxon>
        <taxon>Primates</taxon>
        <taxon>Haplorrhini</taxon>
        <taxon>Catarrhini</taxon>
        <taxon>Cercopithecidae</taxon>
        <taxon>Colobinae</taxon>
        <taxon>Piliocolobus</taxon>
    </lineage>
</organism>
<sequence>MSLIAWAVSGVFFFFETESHSVTQAGVQWHDLGSLQPLPPGFKKFLCLTWWRAPIIPATREAESGESLEPGRQKLQ</sequence>
<evidence type="ECO:0008006" key="4">
    <source>
        <dbReference type="Google" id="ProtNLM"/>
    </source>
</evidence>
<dbReference type="Proteomes" id="UP000694416">
    <property type="component" value="Unplaced"/>
</dbReference>
<name>A0A8C9HX74_9PRIM</name>
<protein>
    <recommendedName>
        <fullName evidence="4">Secreted protein</fullName>
    </recommendedName>
</protein>
<dbReference type="PANTHER" id="PTHR46254">
    <property type="entry name" value="PROTEIN GVQW1-RELATED"/>
    <property type="match status" value="1"/>
</dbReference>